<dbReference type="PANTHER" id="PTHR46623">
    <property type="entry name" value="CARBOXYMETHYLENEBUTENOLIDASE-RELATED"/>
    <property type="match status" value="1"/>
</dbReference>
<dbReference type="PANTHER" id="PTHR46623:SF6">
    <property type="entry name" value="ALPHA_BETA-HYDROLASES SUPERFAMILY PROTEIN"/>
    <property type="match status" value="1"/>
</dbReference>
<name>A0A7Y9ISP2_9BURK</name>
<organism evidence="2 3">
    <name type="scientific">Pigmentiphaga litoralis</name>
    <dbReference type="NCBI Taxonomy" id="516702"/>
    <lineage>
        <taxon>Bacteria</taxon>
        <taxon>Pseudomonadati</taxon>
        <taxon>Pseudomonadota</taxon>
        <taxon>Betaproteobacteria</taxon>
        <taxon>Burkholderiales</taxon>
        <taxon>Alcaligenaceae</taxon>
        <taxon>Pigmentiphaga</taxon>
    </lineage>
</organism>
<dbReference type="GO" id="GO:0008806">
    <property type="term" value="F:carboxymethylenebutenolidase activity"/>
    <property type="evidence" value="ECO:0007669"/>
    <property type="project" value="UniProtKB-EC"/>
</dbReference>
<gene>
    <name evidence="2" type="ORF">FHW18_001553</name>
</gene>
<dbReference type="EC" id="3.1.1.45" evidence="2"/>
<dbReference type="EMBL" id="JACBYR010000001">
    <property type="protein sequence ID" value="NYE82282.1"/>
    <property type="molecule type" value="Genomic_DNA"/>
</dbReference>
<dbReference type="InterPro" id="IPR029058">
    <property type="entry name" value="AB_hydrolase_fold"/>
</dbReference>
<dbReference type="SUPFAM" id="SSF53474">
    <property type="entry name" value="alpha/beta-Hydrolases"/>
    <property type="match status" value="1"/>
</dbReference>
<dbReference type="Pfam" id="PF01738">
    <property type="entry name" value="DLH"/>
    <property type="match status" value="1"/>
</dbReference>
<proteinExistence type="predicted"/>
<reference evidence="2 3" key="1">
    <citation type="submission" date="2020-07" db="EMBL/GenBank/DDBJ databases">
        <title>Genomic Encyclopedia of Type Strains, Phase IV (KMG-V): Genome sequencing to study the core and pangenomes of soil and plant-associated prokaryotes.</title>
        <authorList>
            <person name="Whitman W."/>
        </authorList>
    </citation>
    <scope>NUCLEOTIDE SEQUENCE [LARGE SCALE GENOMIC DNA]</scope>
    <source>
        <strain evidence="2 3">SAS40</strain>
    </source>
</reference>
<dbReference type="InterPro" id="IPR002925">
    <property type="entry name" value="Dienelactn_hydro"/>
</dbReference>
<evidence type="ECO:0000259" key="1">
    <source>
        <dbReference type="Pfam" id="PF01738"/>
    </source>
</evidence>
<dbReference type="Gene3D" id="3.40.50.1820">
    <property type="entry name" value="alpha/beta hydrolase"/>
    <property type="match status" value="1"/>
</dbReference>
<dbReference type="AlphaFoldDB" id="A0A7Y9ISP2"/>
<dbReference type="InterPro" id="IPR051049">
    <property type="entry name" value="Dienelactone_hydrolase-like"/>
</dbReference>
<accession>A0A7Y9ISP2</accession>
<comment type="caution">
    <text evidence="2">The sequence shown here is derived from an EMBL/GenBank/DDBJ whole genome shotgun (WGS) entry which is preliminary data.</text>
</comment>
<evidence type="ECO:0000313" key="3">
    <source>
        <dbReference type="Proteomes" id="UP000542125"/>
    </source>
</evidence>
<feature type="domain" description="Dienelactone hydrolase" evidence="1">
    <location>
        <begin position="16"/>
        <end position="220"/>
    </location>
</feature>
<sequence>MGQIISLTSQDGNQLSAYRADPTGTPRGGLVLVQEIFGVNSHIRSVADKFASEGYLVIAPALFDRIEKGLELGYTPDDVKRGVELKGKVSLDQALTDVAAAQKVAAEAGKVGIVGYCWGGLISWAAASKADGFACAVPYYGGGIQNMIGEQPKIPVMMHFGDQDHSIPLPEVEKIQAGHPDIPVHVYSAGHGFNCSERGSYDADASAKAYERTLAFFRQHIG</sequence>
<keyword evidence="2" id="KW-0378">Hydrolase</keyword>
<protein>
    <submittedName>
        <fullName evidence="2">Carboxymethylenebutenolidase</fullName>
        <ecNumber evidence="2">3.1.1.45</ecNumber>
    </submittedName>
</protein>
<evidence type="ECO:0000313" key="2">
    <source>
        <dbReference type="EMBL" id="NYE82282.1"/>
    </source>
</evidence>
<keyword evidence="3" id="KW-1185">Reference proteome</keyword>
<dbReference type="RefSeq" id="WP_179584993.1">
    <property type="nucleotide sequence ID" value="NZ_JACBYR010000001.1"/>
</dbReference>
<dbReference type="Proteomes" id="UP000542125">
    <property type="component" value="Unassembled WGS sequence"/>
</dbReference>